<reference evidence="5" key="1">
    <citation type="journal article" date="2021" name="Genome Biol. Evol.">
        <title>A High-Quality Reference Genome for a Parasitic Bivalve with Doubly Uniparental Inheritance (Bivalvia: Unionida).</title>
        <authorList>
            <person name="Smith C.H."/>
        </authorList>
    </citation>
    <scope>NUCLEOTIDE SEQUENCE</scope>
    <source>
        <strain evidence="5">CHS0354</strain>
    </source>
</reference>
<reference evidence="5" key="2">
    <citation type="journal article" date="2021" name="Genome Biol. Evol.">
        <title>Developing a high-quality reference genome for a parasitic bivalve with doubly uniparental inheritance (Bivalvia: Unionida).</title>
        <authorList>
            <person name="Smith C.H."/>
        </authorList>
    </citation>
    <scope>NUCLEOTIDE SEQUENCE</scope>
    <source>
        <strain evidence="5">CHS0354</strain>
        <tissue evidence="5">Mantle</tissue>
    </source>
</reference>
<keyword evidence="6" id="KW-1185">Reference proteome</keyword>
<dbReference type="Pfam" id="PF18720">
    <property type="entry name" value="EGF_Tenascin"/>
    <property type="match status" value="1"/>
</dbReference>
<gene>
    <name evidence="5" type="ORF">CHS0354_013567</name>
</gene>
<dbReference type="Proteomes" id="UP001195483">
    <property type="component" value="Unassembled WGS sequence"/>
</dbReference>
<proteinExistence type="predicted"/>
<sequence>MSSTGLCGALSGVCTDDFRKRDGTLIQNVNGNCNTNGMLEPRAVMDEWRVWKNESLFDLTNEVKDNLKSWKTYVCACDNNTKGTVNTTIPCGGHTTHQCNFGKKVGTKTCQILNQRKRRSVTTIERFPLPQQRARRSVLSQLSEQINMTEEEAQTYCQNYMKNSPIFDLCTNVPSTRSEENINNCAMDILVSTIELTKTTVWSESARESMREQCLNEISRNNTFREEASATITEIAEKACPSMCSYRGRCINGTCICDSGYGAADCSLDLSQPPELFGLLDNGLCDEHHVECDQAFVYGEIFAEGENLTCRIVPFIISVNGNRKYETPFYVPAEHETLFEVICPVQQTRKSKNTFAIYTVAEDRFVIGYTISVSNDGQRYGRDFDLYMYNSECQHSQNGSEKFTFSLMDGYCYIDHKCVGNGQVHKENECLICDDKQLKFYWSARENHEACRNEPDTSPSPALTTIMPNRSSQPIAINLALIMLSVLILEIKTI</sequence>
<protein>
    <submittedName>
        <fullName evidence="5">Uncharacterized protein</fullName>
    </submittedName>
</protein>
<evidence type="ECO:0000259" key="3">
    <source>
        <dbReference type="Pfam" id="PF18720"/>
    </source>
</evidence>
<comment type="caution">
    <text evidence="5">The sequence shown here is derived from an EMBL/GenBank/DDBJ whole genome shotgun (WGS) entry which is preliminary data.</text>
</comment>
<reference evidence="5" key="3">
    <citation type="submission" date="2023-05" db="EMBL/GenBank/DDBJ databases">
        <authorList>
            <person name="Smith C.H."/>
        </authorList>
    </citation>
    <scope>NUCLEOTIDE SEQUENCE</scope>
    <source>
        <strain evidence="5">CHS0354</strain>
        <tissue evidence="5">Mantle</tissue>
    </source>
</reference>
<evidence type="ECO:0000313" key="6">
    <source>
        <dbReference type="Proteomes" id="UP001195483"/>
    </source>
</evidence>
<feature type="domain" description="Tenascin EGF-like" evidence="3">
    <location>
        <begin position="240"/>
        <end position="267"/>
    </location>
</feature>
<dbReference type="Pfam" id="PF26129">
    <property type="entry name" value="Vwde"/>
    <property type="match status" value="1"/>
</dbReference>
<keyword evidence="1" id="KW-1015">Disulfide bond</keyword>
<dbReference type="AlphaFoldDB" id="A0AAE0VXG2"/>
<name>A0AAE0VXG2_9BIVA</name>
<evidence type="ECO:0000259" key="4">
    <source>
        <dbReference type="Pfam" id="PF26129"/>
    </source>
</evidence>
<organism evidence="5 6">
    <name type="scientific">Potamilus streckersoni</name>
    <dbReference type="NCBI Taxonomy" id="2493646"/>
    <lineage>
        <taxon>Eukaryota</taxon>
        <taxon>Metazoa</taxon>
        <taxon>Spiralia</taxon>
        <taxon>Lophotrochozoa</taxon>
        <taxon>Mollusca</taxon>
        <taxon>Bivalvia</taxon>
        <taxon>Autobranchia</taxon>
        <taxon>Heteroconchia</taxon>
        <taxon>Palaeoheterodonta</taxon>
        <taxon>Unionida</taxon>
        <taxon>Unionoidea</taxon>
        <taxon>Unionidae</taxon>
        <taxon>Ambleminae</taxon>
        <taxon>Lampsilini</taxon>
        <taxon>Potamilus</taxon>
    </lineage>
</organism>
<dbReference type="InterPro" id="IPR058727">
    <property type="entry name" value="Helical_Vwde"/>
</dbReference>
<dbReference type="FunFam" id="2.10.25.10:FF:000001">
    <property type="entry name" value="Tenascin C"/>
    <property type="match status" value="1"/>
</dbReference>
<dbReference type="EMBL" id="JAEAOA010000822">
    <property type="protein sequence ID" value="KAK3593671.1"/>
    <property type="molecule type" value="Genomic_DNA"/>
</dbReference>
<evidence type="ECO:0000313" key="5">
    <source>
        <dbReference type="EMBL" id="KAK3593671.1"/>
    </source>
</evidence>
<feature type="domain" description="Vwde helical" evidence="4">
    <location>
        <begin position="147"/>
        <end position="235"/>
    </location>
</feature>
<evidence type="ECO:0000256" key="1">
    <source>
        <dbReference type="ARBA" id="ARBA00023157"/>
    </source>
</evidence>
<accession>A0AAE0VXG2</accession>
<dbReference type="Gene3D" id="2.10.25.10">
    <property type="entry name" value="Laminin"/>
    <property type="match status" value="1"/>
</dbReference>
<evidence type="ECO:0000256" key="2">
    <source>
        <dbReference type="ARBA" id="ARBA00023180"/>
    </source>
</evidence>
<keyword evidence="2" id="KW-0325">Glycoprotein</keyword>
<dbReference type="InterPro" id="IPR041161">
    <property type="entry name" value="EGF_Tenascin"/>
</dbReference>